<dbReference type="InterPro" id="IPR015422">
    <property type="entry name" value="PyrdxlP-dep_Trfase_small"/>
</dbReference>
<evidence type="ECO:0000313" key="6">
    <source>
        <dbReference type="EMBL" id="OHW61546.1"/>
    </source>
</evidence>
<comment type="similarity">
    <text evidence="4">Belongs to the GcvP family. N-terminal subunit subfamily.</text>
</comment>
<dbReference type="EMBL" id="MKIE01000011">
    <property type="protein sequence ID" value="OHW61546.1"/>
    <property type="molecule type" value="Genomic_DNA"/>
</dbReference>
<dbReference type="InterPro" id="IPR015421">
    <property type="entry name" value="PyrdxlP-dep_Trfase_major"/>
</dbReference>
<dbReference type="SUPFAM" id="SSF53383">
    <property type="entry name" value="PLP-dependent transferases"/>
    <property type="match status" value="1"/>
</dbReference>
<dbReference type="NCBIfam" id="NF001696">
    <property type="entry name" value="PRK00451.1"/>
    <property type="match status" value="1"/>
</dbReference>
<keyword evidence="2 4" id="KW-0560">Oxidoreductase</keyword>
<dbReference type="EC" id="1.4.4.2" evidence="4"/>
<accession>A0A1S1V4D6</accession>
<evidence type="ECO:0000259" key="5">
    <source>
        <dbReference type="Pfam" id="PF02347"/>
    </source>
</evidence>
<protein>
    <recommendedName>
        <fullName evidence="4">Probable glycine dehydrogenase (decarboxylating) subunit 1</fullName>
        <ecNumber evidence="4">1.4.4.2</ecNumber>
    </recommendedName>
    <alternativeName>
        <fullName evidence="4">Glycine cleavage system P-protein subunit 1</fullName>
    </alternativeName>
    <alternativeName>
        <fullName evidence="4">Glycine decarboxylase subunit 1</fullName>
    </alternativeName>
    <alternativeName>
        <fullName evidence="4">Glycine dehydrogenase (aminomethyl-transferring) subunit 1</fullName>
    </alternativeName>
</protein>
<reference evidence="6 7" key="1">
    <citation type="submission" date="2016-09" db="EMBL/GenBank/DDBJ databases">
        <title>Genome sequence of Eubacterium angustum.</title>
        <authorList>
            <person name="Poehlein A."/>
            <person name="Daniel R."/>
        </authorList>
    </citation>
    <scope>NUCLEOTIDE SEQUENCE [LARGE SCALE GENOMIC DNA]</scope>
    <source>
        <strain evidence="6 7">DSM 1989</strain>
    </source>
</reference>
<keyword evidence="7" id="KW-1185">Reference proteome</keyword>
<evidence type="ECO:0000256" key="1">
    <source>
        <dbReference type="ARBA" id="ARBA00003788"/>
    </source>
</evidence>
<dbReference type="HAMAP" id="MF_00712">
    <property type="entry name" value="GcvPA"/>
    <property type="match status" value="1"/>
</dbReference>
<dbReference type="Gene3D" id="3.40.640.10">
    <property type="entry name" value="Type I PLP-dependent aspartate aminotransferase-like (Major domain)"/>
    <property type="match status" value="1"/>
</dbReference>
<dbReference type="STRING" id="39480.EUAN_20870"/>
<dbReference type="GO" id="GO:0019464">
    <property type="term" value="P:glycine decarboxylation via glycine cleavage system"/>
    <property type="evidence" value="ECO:0007669"/>
    <property type="project" value="UniProtKB-UniRule"/>
</dbReference>
<dbReference type="AlphaFoldDB" id="A0A1S1V4D6"/>
<gene>
    <name evidence="4 6" type="primary">gcvPA</name>
    <name evidence="6" type="ORF">EUAN_20870</name>
</gene>
<organism evidence="6 7">
    <name type="scientific">Andreesenia angusta</name>
    <dbReference type="NCBI Taxonomy" id="39480"/>
    <lineage>
        <taxon>Bacteria</taxon>
        <taxon>Bacillati</taxon>
        <taxon>Bacillota</taxon>
        <taxon>Tissierellia</taxon>
        <taxon>Tissierellales</taxon>
        <taxon>Gottschalkiaceae</taxon>
        <taxon>Andreesenia</taxon>
    </lineage>
</organism>
<evidence type="ECO:0000256" key="4">
    <source>
        <dbReference type="HAMAP-Rule" id="MF_00712"/>
    </source>
</evidence>
<dbReference type="Gene3D" id="3.90.1150.10">
    <property type="entry name" value="Aspartate Aminotransferase, domain 1"/>
    <property type="match status" value="1"/>
</dbReference>
<dbReference type="InterPro" id="IPR049315">
    <property type="entry name" value="GDC-P_N"/>
</dbReference>
<comment type="catalytic activity">
    <reaction evidence="3 4">
        <text>N(6)-[(R)-lipoyl]-L-lysyl-[glycine-cleavage complex H protein] + glycine + H(+) = N(6)-[(R)-S(8)-aminomethyldihydrolipoyl]-L-lysyl-[glycine-cleavage complex H protein] + CO2</text>
        <dbReference type="Rhea" id="RHEA:24304"/>
        <dbReference type="Rhea" id="RHEA-COMP:10494"/>
        <dbReference type="Rhea" id="RHEA-COMP:10495"/>
        <dbReference type="ChEBI" id="CHEBI:15378"/>
        <dbReference type="ChEBI" id="CHEBI:16526"/>
        <dbReference type="ChEBI" id="CHEBI:57305"/>
        <dbReference type="ChEBI" id="CHEBI:83099"/>
        <dbReference type="ChEBI" id="CHEBI:83143"/>
        <dbReference type="EC" id="1.4.4.2"/>
    </reaction>
</comment>
<comment type="subunit">
    <text evidence="4">The glycine cleavage system is composed of four proteins: P, T, L and H. In this organism, the P 'protein' is a heterodimer of two subunits.</text>
</comment>
<dbReference type="OrthoDB" id="9771867at2"/>
<dbReference type="InterPro" id="IPR023010">
    <property type="entry name" value="GcvPA"/>
</dbReference>
<dbReference type="Proteomes" id="UP000180254">
    <property type="component" value="Unassembled WGS sequence"/>
</dbReference>
<name>A0A1S1V4D6_9FIRM</name>
<dbReference type="PIRSF" id="PIRSF006815">
    <property type="entry name" value="GcvPA"/>
    <property type="match status" value="1"/>
</dbReference>
<dbReference type="InterPro" id="IPR020581">
    <property type="entry name" value="GDC_P"/>
</dbReference>
<feature type="domain" description="Glycine cleavage system P-protein N-terminal" evidence="5">
    <location>
        <begin position="2"/>
        <end position="442"/>
    </location>
</feature>
<dbReference type="GO" id="GO:0004375">
    <property type="term" value="F:glycine dehydrogenase (decarboxylating) activity"/>
    <property type="evidence" value="ECO:0007669"/>
    <property type="project" value="UniProtKB-EC"/>
</dbReference>
<evidence type="ECO:0000313" key="7">
    <source>
        <dbReference type="Proteomes" id="UP000180254"/>
    </source>
</evidence>
<proteinExistence type="inferred from homology"/>
<comment type="caution">
    <text evidence="6">The sequence shown here is derived from an EMBL/GenBank/DDBJ whole genome shotgun (WGS) entry which is preliminary data.</text>
</comment>
<comment type="function">
    <text evidence="1 4">The glycine cleavage system catalyzes the degradation of glycine. The P protein binds the alpha-amino group of glycine through its pyridoxal phosphate cofactor; CO(2) is released and the remaining methylamine moiety is then transferred to the lipoamide cofactor of the H protein.</text>
</comment>
<evidence type="ECO:0000256" key="2">
    <source>
        <dbReference type="ARBA" id="ARBA00023002"/>
    </source>
</evidence>
<dbReference type="PANTHER" id="PTHR42806:SF1">
    <property type="entry name" value="GLYCINE DEHYDROGENASE (DECARBOXYLATING)"/>
    <property type="match status" value="1"/>
</dbReference>
<evidence type="ECO:0000256" key="3">
    <source>
        <dbReference type="ARBA" id="ARBA00049026"/>
    </source>
</evidence>
<dbReference type="InterPro" id="IPR015424">
    <property type="entry name" value="PyrdxlP-dep_Trfase"/>
</dbReference>
<dbReference type="RefSeq" id="WP_071064302.1">
    <property type="nucleotide sequence ID" value="NZ_MKIE01000011.1"/>
</dbReference>
<dbReference type="PANTHER" id="PTHR42806">
    <property type="entry name" value="GLYCINE CLEAVAGE SYSTEM P-PROTEIN"/>
    <property type="match status" value="1"/>
</dbReference>
<sequence>MHRYIPSTSAEQQELLKSIGANSIEDLFVDIPSNLRFKGDLNIGEGLSELELTKHIQELANKNESGLTCFMGAGAYDHFSPSVINHIALRQEFFTAYTPYQPEISQGTVTAIFEFQTMMSRLTGMEVTNASMYDGQTATAEAVALACENTKRSKIVVSAGLGKDTIEVIKTADETKGIEIIVAPLKDGATDIEATKALMGDDVAGLVVKSPNFFGIVEDLGALEAVAHSDKKSMFIVNTDPSSLGILKAPGEFGADVVVGEAQTLGIPMSFGGPYLGFLSVNKKLVRKIPGRVVGQSTDAEGNRAFVLTLQAREQHIRRYKATSNICSNQGLIMLMATIYMSLMGEQGLKEVATQSMQKAHYAYEKLVATGKFKPMFPGKPFFKEFALVADADVKKINEELLKSGILGGYELGKDYAEYGNGVLIAVTEKRTKEEIDELVRIMEAI</sequence>
<dbReference type="CDD" id="cd00613">
    <property type="entry name" value="GDC-P"/>
    <property type="match status" value="1"/>
</dbReference>
<dbReference type="Pfam" id="PF02347">
    <property type="entry name" value="GDC-P"/>
    <property type="match status" value="1"/>
</dbReference>
<dbReference type="GO" id="GO:0009116">
    <property type="term" value="P:nucleoside metabolic process"/>
    <property type="evidence" value="ECO:0007669"/>
    <property type="project" value="InterPro"/>
</dbReference>